<protein>
    <submittedName>
        <fullName evidence="6">Tyrosine-type recombinase/integrase</fullName>
    </submittedName>
</protein>
<dbReference type="PANTHER" id="PTHR30349:SF64">
    <property type="entry name" value="PROPHAGE INTEGRASE INTD-RELATED"/>
    <property type="match status" value="1"/>
</dbReference>
<keyword evidence="2" id="KW-0229">DNA integration</keyword>
<keyword evidence="4" id="KW-0233">DNA recombination</keyword>
<dbReference type="InterPro" id="IPR050090">
    <property type="entry name" value="Tyrosine_recombinase_XerCD"/>
</dbReference>
<dbReference type="GO" id="GO:0006310">
    <property type="term" value="P:DNA recombination"/>
    <property type="evidence" value="ECO:0007669"/>
    <property type="project" value="UniProtKB-KW"/>
</dbReference>
<dbReference type="InterPro" id="IPR013762">
    <property type="entry name" value="Integrase-like_cat_sf"/>
</dbReference>
<accession>A0A6N8DVP3</accession>
<dbReference type="Proteomes" id="UP000439113">
    <property type="component" value="Unassembled WGS sequence"/>
</dbReference>
<dbReference type="AlphaFoldDB" id="A0A6N8DVP3"/>
<dbReference type="Gene3D" id="1.10.150.130">
    <property type="match status" value="1"/>
</dbReference>
<dbReference type="InterPro" id="IPR010998">
    <property type="entry name" value="Integrase_recombinase_N"/>
</dbReference>
<evidence type="ECO:0000256" key="4">
    <source>
        <dbReference type="ARBA" id="ARBA00023172"/>
    </source>
</evidence>
<dbReference type="EMBL" id="WNKS01000024">
    <property type="protein sequence ID" value="MTV32934.1"/>
    <property type="molecule type" value="Genomic_DNA"/>
</dbReference>
<dbReference type="InterPro" id="IPR002104">
    <property type="entry name" value="Integrase_catalytic"/>
</dbReference>
<comment type="similarity">
    <text evidence="1">Belongs to the 'phage' integrase family.</text>
</comment>
<evidence type="ECO:0000256" key="1">
    <source>
        <dbReference type="ARBA" id="ARBA00008857"/>
    </source>
</evidence>
<keyword evidence="3" id="KW-0238">DNA-binding</keyword>
<proteinExistence type="inferred from homology"/>
<dbReference type="RefSeq" id="WP_155447617.1">
    <property type="nucleotide sequence ID" value="NZ_JAOQNR010000023.1"/>
</dbReference>
<gene>
    <name evidence="6" type="ORF">GJ654_18290</name>
</gene>
<comment type="caution">
    <text evidence="6">The sequence shown here is derived from an EMBL/GenBank/DDBJ whole genome shotgun (WGS) entry which is preliminary data.</text>
</comment>
<dbReference type="SUPFAM" id="SSF56349">
    <property type="entry name" value="DNA breaking-rejoining enzymes"/>
    <property type="match status" value="1"/>
</dbReference>
<evidence type="ECO:0000256" key="2">
    <source>
        <dbReference type="ARBA" id="ARBA00022908"/>
    </source>
</evidence>
<dbReference type="PANTHER" id="PTHR30349">
    <property type="entry name" value="PHAGE INTEGRASE-RELATED"/>
    <property type="match status" value="1"/>
</dbReference>
<dbReference type="GO" id="GO:0003677">
    <property type="term" value="F:DNA binding"/>
    <property type="evidence" value="ECO:0007669"/>
    <property type="project" value="UniProtKB-KW"/>
</dbReference>
<organism evidence="6 7">
    <name type="scientific">Rhodoblastus acidophilus</name>
    <name type="common">Rhodopseudomonas acidophila</name>
    <dbReference type="NCBI Taxonomy" id="1074"/>
    <lineage>
        <taxon>Bacteria</taxon>
        <taxon>Pseudomonadati</taxon>
        <taxon>Pseudomonadota</taxon>
        <taxon>Alphaproteobacteria</taxon>
        <taxon>Hyphomicrobiales</taxon>
        <taxon>Rhodoblastaceae</taxon>
        <taxon>Rhodoblastus</taxon>
    </lineage>
</organism>
<name>A0A6N8DVP3_RHOAC</name>
<reference evidence="6 7" key="1">
    <citation type="submission" date="2019-11" db="EMBL/GenBank/DDBJ databases">
        <title>Whole-genome sequence of a Rhodoblastus acidophilus DSM 142.</title>
        <authorList>
            <person name="Kyndt J.A."/>
            <person name="Meyer T.E."/>
        </authorList>
    </citation>
    <scope>NUCLEOTIDE SEQUENCE [LARGE SCALE GENOMIC DNA]</scope>
    <source>
        <strain evidence="6 7">DSM 142</strain>
    </source>
</reference>
<dbReference type="InterPro" id="IPR011010">
    <property type="entry name" value="DNA_brk_join_enz"/>
</dbReference>
<dbReference type="Gene3D" id="1.10.443.10">
    <property type="entry name" value="Intergrase catalytic core"/>
    <property type="match status" value="1"/>
</dbReference>
<dbReference type="Pfam" id="PF00589">
    <property type="entry name" value="Phage_integrase"/>
    <property type="match status" value="1"/>
</dbReference>
<evidence type="ECO:0000313" key="6">
    <source>
        <dbReference type="EMBL" id="MTV32934.1"/>
    </source>
</evidence>
<dbReference type="OrthoDB" id="8201432at2"/>
<dbReference type="PROSITE" id="PS51898">
    <property type="entry name" value="TYR_RECOMBINASE"/>
    <property type="match status" value="1"/>
</dbReference>
<evidence type="ECO:0000313" key="7">
    <source>
        <dbReference type="Proteomes" id="UP000439113"/>
    </source>
</evidence>
<sequence length="350" mass="39009">MKSVTIVRGIKRYKHPGTGIVYCYHRKTGKRIDADFGSPEFFSKLAEIEKVVKASEPLPGTLGLAISEYMQSPDWSNLRYKTRVSYERAFAVLKPLRDMPLAKIDRPFVFKLRDQKLFPKHGTWMANYAVTVLGIVLRFARDRGWIASNPLAEPVKKIKVAEDRSAPNRPWSEEECRVVIDRAPPQLKLPLALAMCAGLRKSDFLKVTLTSLRNGSITVRTSKRGVPISVPVHPILAQALETRPKSDAVQIAVNSLGQPWTETGFNASFRTFKKALEQEGVVAPGLTPHGLRHTLGTRLREAGADDRTIADVLGQKTSSMARRYSENAALPEQAQGLVRTLRLTETKNKG</sequence>
<feature type="domain" description="Tyr recombinase" evidence="5">
    <location>
        <begin position="166"/>
        <end position="339"/>
    </location>
</feature>
<dbReference type="GO" id="GO:0015074">
    <property type="term" value="P:DNA integration"/>
    <property type="evidence" value="ECO:0007669"/>
    <property type="project" value="UniProtKB-KW"/>
</dbReference>
<evidence type="ECO:0000256" key="3">
    <source>
        <dbReference type="ARBA" id="ARBA00023125"/>
    </source>
</evidence>
<evidence type="ECO:0000259" key="5">
    <source>
        <dbReference type="PROSITE" id="PS51898"/>
    </source>
</evidence>